<feature type="non-terminal residue" evidence="1">
    <location>
        <position position="1"/>
    </location>
</feature>
<protein>
    <submittedName>
        <fullName evidence="1">Uncharacterized protein</fullName>
    </submittedName>
</protein>
<dbReference type="AlphaFoldDB" id="A0AAD7DI47"/>
<organism evidence="1 2">
    <name type="scientific">Mycena rosella</name>
    <name type="common">Pink bonnet</name>
    <name type="synonym">Agaricus rosellus</name>
    <dbReference type="NCBI Taxonomy" id="1033263"/>
    <lineage>
        <taxon>Eukaryota</taxon>
        <taxon>Fungi</taxon>
        <taxon>Dikarya</taxon>
        <taxon>Basidiomycota</taxon>
        <taxon>Agaricomycotina</taxon>
        <taxon>Agaricomycetes</taxon>
        <taxon>Agaricomycetidae</taxon>
        <taxon>Agaricales</taxon>
        <taxon>Marasmiineae</taxon>
        <taxon>Mycenaceae</taxon>
        <taxon>Mycena</taxon>
    </lineage>
</organism>
<keyword evidence="2" id="KW-1185">Reference proteome</keyword>
<sequence>EVQFEMPMWKHPAVRYPAYKNVCLRDAATCLRNIHKVRTVRDTLLIATRKTVVPRRPHTVSPSGIGRKNCGCPSCNRDQHELSCAHPGKCIETA</sequence>
<comment type="caution">
    <text evidence="1">The sequence shown here is derived from an EMBL/GenBank/DDBJ whole genome shotgun (WGS) entry which is preliminary data.</text>
</comment>
<evidence type="ECO:0000313" key="1">
    <source>
        <dbReference type="EMBL" id="KAJ7692252.1"/>
    </source>
</evidence>
<name>A0AAD7DI47_MYCRO</name>
<gene>
    <name evidence="1" type="ORF">B0H17DRAFT_934171</name>
</gene>
<reference evidence="1" key="1">
    <citation type="submission" date="2023-03" db="EMBL/GenBank/DDBJ databases">
        <title>Massive genome expansion in bonnet fungi (Mycena s.s.) driven by repeated elements and novel gene families across ecological guilds.</title>
        <authorList>
            <consortium name="Lawrence Berkeley National Laboratory"/>
            <person name="Harder C.B."/>
            <person name="Miyauchi S."/>
            <person name="Viragh M."/>
            <person name="Kuo A."/>
            <person name="Thoen E."/>
            <person name="Andreopoulos B."/>
            <person name="Lu D."/>
            <person name="Skrede I."/>
            <person name="Drula E."/>
            <person name="Henrissat B."/>
            <person name="Morin E."/>
            <person name="Kohler A."/>
            <person name="Barry K."/>
            <person name="LaButti K."/>
            <person name="Morin E."/>
            <person name="Salamov A."/>
            <person name="Lipzen A."/>
            <person name="Mereny Z."/>
            <person name="Hegedus B."/>
            <person name="Baldrian P."/>
            <person name="Stursova M."/>
            <person name="Weitz H."/>
            <person name="Taylor A."/>
            <person name="Grigoriev I.V."/>
            <person name="Nagy L.G."/>
            <person name="Martin F."/>
            <person name="Kauserud H."/>
        </authorList>
    </citation>
    <scope>NUCLEOTIDE SEQUENCE</scope>
    <source>
        <strain evidence="1">CBHHK067</strain>
    </source>
</reference>
<evidence type="ECO:0000313" key="2">
    <source>
        <dbReference type="Proteomes" id="UP001221757"/>
    </source>
</evidence>
<dbReference type="Proteomes" id="UP001221757">
    <property type="component" value="Unassembled WGS sequence"/>
</dbReference>
<accession>A0AAD7DI47</accession>
<proteinExistence type="predicted"/>
<dbReference type="EMBL" id="JARKIE010000053">
    <property type="protein sequence ID" value="KAJ7692252.1"/>
    <property type="molecule type" value="Genomic_DNA"/>
</dbReference>